<name>A0ACB7IR47_PLECO</name>
<sequence>MDSQHEDSNAPRSSRYRPYPLNYRGRGLPGPSLGVVTPRSVPQAKPSLDKVKTPYWHTEQGLLVNVSGAGLPHSITTGLDDIKHSSLRQPRLLHDGNIYLALYPKGTLDMGTLFEPIDLTGDQLCRLIRRNSNGYWSLDYVTQIKWNRLETLLKDVGDVLLWSYRTTEKFDMPALVDLRLPHTCGYKESGKFDTVYSSCRTAIHRFKILSAYVSFAFAIWLRSSPAEAFSDAVYHLRRSSLSLDSVAMIQLQTSFVTKFSYGYRVGGIIDPHATHWGRVFHRLARANVPIWLLWGKDDTRMCVDPIMRFVYYPPAYAMDIAKTRYVVDAEKSAMIANAFDGVTAHPPSTAVSNNLSTVENYGGFVWETGSSDPNPIEVYEQYIQEDDEEDDEKNSQSQTVPENSQSPHLEPSPPDTSQTFVQMTIPSIDTYLKLRHGYSIDNGTSSPSHVALYNSDALAQDSTNPFLYLLFKDMTSLSSSTIAGVVSWWNVMKNIGNLSTPLPSQWDISPDSAILARQHAFTLTIANTPCGRHCYIISSTKDHPCEWSIATTSPTAVLSIYRQPQIQTIHEAAKVFLQFGVPFRTVVTRSLRAPSCPSISAPAANPLLQIITAANTTPHDFYPGYEQLRDGILQTRVGRNALLRGGILWRLSQHAVSVDTVLAGPVYANELVASDSLVSYFDDALSSNTAEIITGVFHFEGAIRGICSYWPRHETFLDSGYDAGQWSPDAERWYRFHLEGLQSGGQPLKTSRAWTAELRRNVKSSRPVIQASEQMAASFITSYMTLSPSSAHAECTAIKVNISMRELLAKHQIHEQVNTDDDNGDDDLETSTAMQIASTRSLAIPPGPTAATVDADLSQRATKTLTRKQLMSQRQKDSRRKRRSSKAQSIGADGIKDVSRRRRNNAVPIFVEYDATSAPAVSTGWHGRRDDKAIEHRVYTTAEVAAMDDMAIIPWVDGIIVDKDDLIIAVIRQPPRTAQNPSTSSWAQVCEEAAEALRKAATTANLDQVQQTHRRGSYGQLVSGISFGGGQKIVSNLRQPSREADNAVRELLGNDAIRRIASMQSSVLKAYAPRMYQLYDETLSSLLKHHPNLTVNFERSVFSAIGFNVGPRTVTFPHSDHLNLAGGWCVITPLGHFNSKAGGHIVLRQLGIAVELPVGSSIAITSAVVEHFNTDIDIDETRMSITQFSPIL</sequence>
<protein>
    <submittedName>
        <fullName evidence="1">Uncharacterized protein</fullName>
    </submittedName>
</protein>
<proteinExistence type="predicted"/>
<reference evidence="1 2" key="1">
    <citation type="journal article" date="2021" name="Appl. Environ. Microbiol.">
        <title>Genetic linkage and physical mapping for an oyster mushroom Pleurotus cornucopiae and QTL analysis for the trait cap color.</title>
        <authorList>
            <person name="Zhang Y."/>
            <person name="Gao W."/>
            <person name="Sonnenberg A."/>
            <person name="Chen Q."/>
            <person name="Zhang J."/>
            <person name="Huang C."/>
        </authorList>
    </citation>
    <scope>NUCLEOTIDE SEQUENCE [LARGE SCALE GENOMIC DNA]</scope>
    <source>
        <strain evidence="1">CCMSSC00406</strain>
    </source>
</reference>
<dbReference type="EMBL" id="WQMT02000008">
    <property type="protein sequence ID" value="KAG9220234.1"/>
    <property type="molecule type" value="Genomic_DNA"/>
</dbReference>
<gene>
    <name evidence="1" type="ORF">CCMSSC00406_0009555</name>
</gene>
<organism evidence="1 2">
    <name type="scientific">Pleurotus cornucopiae</name>
    <name type="common">Cornucopia mushroom</name>
    <dbReference type="NCBI Taxonomy" id="5321"/>
    <lineage>
        <taxon>Eukaryota</taxon>
        <taxon>Fungi</taxon>
        <taxon>Dikarya</taxon>
        <taxon>Basidiomycota</taxon>
        <taxon>Agaricomycotina</taxon>
        <taxon>Agaricomycetes</taxon>
        <taxon>Agaricomycetidae</taxon>
        <taxon>Agaricales</taxon>
        <taxon>Pleurotineae</taxon>
        <taxon>Pleurotaceae</taxon>
        <taxon>Pleurotus</taxon>
    </lineage>
</organism>
<evidence type="ECO:0000313" key="1">
    <source>
        <dbReference type="EMBL" id="KAG9220234.1"/>
    </source>
</evidence>
<comment type="caution">
    <text evidence="1">The sequence shown here is derived from an EMBL/GenBank/DDBJ whole genome shotgun (WGS) entry which is preliminary data.</text>
</comment>
<dbReference type="Proteomes" id="UP000824881">
    <property type="component" value="Unassembled WGS sequence"/>
</dbReference>
<keyword evidence="2" id="KW-1185">Reference proteome</keyword>
<evidence type="ECO:0000313" key="2">
    <source>
        <dbReference type="Proteomes" id="UP000824881"/>
    </source>
</evidence>
<accession>A0ACB7IR47</accession>